<dbReference type="Gene3D" id="1.10.390.10">
    <property type="entry name" value="Neutral Protease Domain 2"/>
    <property type="match status" value="1"/>
</dbReference>
<keyword evidence="3" id="KW-1185">Reference proteome</keyword>
<feature type="domain" description="Peptidase M1 membrane alanine aminopeptidase" evidence="1">
    <location>
        <begin position="341"/>
        <end position="485"/>
    </location>
</feature>
<accession>A0ABR7M529</accession>
<dbReference type="InterPro" id="IPR014782">
    <property type="entry name" value="Peptidase_M1_dom"/>
</dbReference>
<organism evidence="2 3">
    <name type="scientific">Flavihumibacter stibioxidans</name>
    <dbReference type="NCBI Taxonomy" id="1834163"/>
    <lineage>
        <taxon>Bacteria</taxon>
        <taxon>Pseudomonadati</taxon>
        <taxon>Bacteroidota</taxon>
        <taxon>Chitinophagia</taxon>
        <taxon>Chitinophagales</taxon>
        <taxon>Chitinophagaceae</taxon>
        <taxon>Flavihumibacter</taxon>
    </lineage>
</organism>
<dbReference type="InterPro" id="IPR027268">
    <property type="entry name" value="Peptidase_M4/M1_CTD_sf"/>
</dbReference>
<dbReference type="Proteomes" id="UP000765802">
    <property type="component" value="Unassembled WGS sequence"/>
</dbReference>
<evidence type="ECO:0000313" key="3">
    <source>
        <dbReference type="Proteomes" id="UP000765802"/>
    </source>
</evidence>
<comment type="caution">
    <text evidence="2">The sequence shown here is derived from an EMBL/GenBank/DDBJ whole genome shotgun (WGS) entry which is preliminary data.</text>
</comment>
<reference evidence="2 3" key="1">
    <citation type="submission" date="2016-07" db="EMBL/GenBank/DDBJ databases">
        <title>Genome analysis of Flavihumibacter stibioxidans YS-17.</title>
        <authorList>
            <person name="Shi K."/>
            <person name="Han Y."/>
            <person name="Wang G."/>
        </authorList>
    </citation>
    <scope>NUCLEOTIDE SEQUENCE [LARGE SCALE GENOMIC DNA]</scope>
    <source>
        <strain evidence="2 3">YS-17</strain>
    </source>
</reference>
<dbReference type="CDD" id="cd09604">
    <property type="entry name" value="M1_APN_like"/>
    <property type="match status" value="1"/>
</dbReference>
<proteinExistence type="predicted"/>
<evidence type="ECO:0000313" key="2">
    <source>
        <dbReference type="EMBL" id="MBC6490130.1"/>
    </source>
</evidence>
<dbReference type="PANTHER" id="PTHR45726">
    <property type="entry name" value="LEUKOTRIENE A-4 HYDROLASE"/>
    <property type="match status" value="1"/>
</dbReference>
<evidence type="ECO:0000259" key="1">
    <source>
        <dbReference type="Pfam" id="PF01433"/>
    </source>
</evidence>
<dbReference type="InterPro" id="IPR034015">
    <property type="entry name" value="M1_LTA4H"/>
</dbReference>
<dbReference type="Pfam" id="PF01433">
    <property type="entry name" value="Peptidase_M1"/>
    <property type="match status" value="1"/>
</dbReference>
<gene>
    <name evidence="2" type="ORF">BC349_04060</name>
</gene>
<sequence length="922" mass="105717">MKFIKHIIAGLLLLHGIESFSQSEYWQQKVDHTISVTLNTTEKKLEAFQEIVYTNHSPDTLRFIYFHLWPNAYRNDKTAFSEQLLTNNRTDFYFSHEAQRGYINRLDFRVNGERAELEDHTVHQDIARLLLPEPLPPGGSLRITTPFQVKLPALFSRSGYRKNFFVITQWYPKPAVYDRNGWHTMPYTDQGGAYYEFGDYEVSITIPAGYQLAATGALISNTNSGNEGDHQNTYRYKENQVSDFAWFTSPDLIKISDSLLLPSGKLVQLHSFFMPSSAKTWEKSMAYIKDALRLRSKWHGDFPYSRFIVVDGIQGQGIKTMEYPGIAVINQVFNEPDLDLAISHAAGQMWFKNVVATEERKNVWLNEGLVSFYDHRYEKQKYGNKLQDQGFMAKQFPAGKAIPILAGLESIHRSQSIQSPSDSLKQGNFILLTQHKTAWVLEKLEKELGAQMFDSSVQEYYRQYSYRHTAPEDLFNSFKKISGKPLPVLKGFNEPVTGTLLKNRKIKPAFLFGNQNWQDTRYVSIGPLPGYNHYDGLMVGGFIHNYQLPLTRFRFFAAPLYGTKSKNLNGLANLSWNWYPSDSGSGHTRIFRQITLGLDVARFTHNEFKLAPTSLNFQFNKVAPYLRIDLANKNQLSKRERYFQYKSILFREEWLDSRLEINGGDTILVDGIKSVSRSLQQIKFVFADHRILYPYELEAKLESSTDFTRLALTGQYFANYPNREGGLKIRLFAGKFFTHGNNSIQKQFKNDRFYLNLTGANGYEDYTYSNYFAGRNEFTGWKSQQIMIRDGGFKVRTDLSSEKVGKTGNWLAAINLSADIPSSINPLNKLPIKIPLKVFADLGTFAEAWEEENESSIILFSAGLQLPLFKNLVNIYIPVINSSIFRDYNRSTLGGKKFWKTISFSIDIQQISAGKLLSKAGL</sequence>
<dbReference type="RefSeq" id="WP_187255454.1">
    <property type="nucleotide sequence ID" value="NZ_JBHULF010000006.1"/>
</dbReference>
<name>A0ABR7M529_9BACT</name>
<dbReference type="SUPFAM" id="SSF55486">
    <property type="entry name" value="Metalloproteases ('zincins'), catalytic domain"/>
    <property type="match status" value="1"/>
</dbReference>
<protein>
    <recommendedName>
        <fullName evidence="1">Peptidase M1 membrane alanine aminopeptidase domain-containing protein</fullName>
    </recommendedName>
</protein>
<dbReference type="PANTHER" id="PTHR45726:SF3">
    <property type="entry name" value="LEUKOTRIENE A-4 HYDROLASE"/>
    <property type="match status" value="1"/>
</dbReference>
<dbReference type="EMBL" id="MBUA01000001">
    <property type="protein sequence ID" value="MBC6490130.1"/>
    <property type="molecule type" value="Genomic_DNA"/>
</dbReference>